<dbReference type="RefSeq" id="WP_118033105.1">
    <property type="nucleotide sequence ID" value="NZ_QSON01000003.1"/>
</dbReference>
<dbReference type="AlphaFoldDB" id="A0A374P9M8"/>
<name>A0A374P9M8_9FIRM</name>
<gene>
    <name evidence="1" type="ORF">DXD79_07385</name>
</gene>
<evidence type="ECO:0000313" key="2">
    <source>
        <dbReference type="Proteomes" id="UP000263014"/>
    </source>
</evidence>
<evidence type="ECO:0000313" key="1">
    <source>
        <dbReference type="EMBL" id="RGJ05842.1"/>
    </source>
</evidence>
<organism evidence="1 2">
    <name type="scientific">Hungatella hathewayi</name>
    <dbReference type="NCBI Taxonomy" id="154046"/>
    <lineage>
        <taxon>Bacteria</taxon>
        <taxon>Bacillati</taxon>
        <taxon>Bacillota</taxon>
        <taxon>Clostridia</taxon>
        <taxon>Lachnospirales</taxon>
        <taxon>Lachnospiraceae</taxon>
        <taxon>Hungatella</taxon>
    </lineage>
</organism>
<protein>
    <submittedName>
        <fullName evidence="1">Uncharacterized protein</fullName>
    </submittedName>
</protein>
<accession>A0A374P9M8</accession>
<sequence length="76" mass="8632">MKQGNIDSAIECLKRDPCMDNTRSAVNFMLGWFGNEAENCERSYVSVDLKKLFQAIVDIEKEEKETQTGGAVRESR</sequence>
<reference evidence="1 2" key="1">
    <citation type="submission" date="2018-08" db="EMBL/GenBank/DDBJ databases">
        <title>A genome reference for cultivated species of the human gut microbiota.</title>
        <authorList>
            <person name="Zou Y."/>
            <person name="Xue W."/>
            <person name="Luo G."/>
        </authorList>
    </citation>
    <scope>NUCLEOTIDE SEQUENCE [LARGE SCALE GENOMIC DNA]</scope>
    <source>
        <strain evidence="1 2">TM09-12</strain>
    </source>
</reference>
<dbReference type="EMBL" id="QSON01000003">
    <property type="protein sequence ID" value="RGJ05842.1"/>
    <property type="molecule type" value="Genomic_DNA"/>
</dbReference>
<proteinExistence type="predicted"/>
<dbReference type="Proteomes" id="UP000263014">
    <property type="component" value="Unassembled WGS sequence"/>
</dbReference>
<comment type="caution">
    <text evidence="1">The sequence shown here is derived from an EMBL/GenBank/DDBJ whole genome shotgun (WGS) entry which is preliminary data.</text>
</comment>